<organism evidence="1 2">
    <name type="scientific">Streptomyces candidus</name>
    <dbReference type="NCBI Taxonomy" id="67283"/>
    <lineage>
        <taxon>Bacteria</taxon>
        <taxon>Bacillati</taxon>
        <taxon>Actinomycetota</taxon>
        <taxon>Actinomycetes</taxon>
        <taxon>Kitasatosporales</taxon>
        <taxon>Streptomycetaceae</taxon>
        <taxon>Streptomyces</taxon>
    </lineage>
</organism>
<evidence type="ECO:0008006" key="3">
    <source>
        <dbReference type="Google" id="ProtNLM"/>
    </source>
</evidence>
<dbReference type="SUPFAM" id="SSF88723">
    <property type="entry name" value="PIN domain-like"/>
    <property type="match status" value="1"/>
</dbReference>
<name>A0A7X0LS95_9ACTN</name>
<protein>
    <recommendedName>
        <fullName evidence="3">PIN domain-containing protein</fullName>
    </recommendedName>
</protein>
<accession>A0A7X0LS95</accession>
<comment type="caution">
    <text evidence="1">The sequence shown here is derived from an EMBL/GenBank/DDBJ whole genome shotgun (WGS) entry which is preliminary data.</text>
</comment>
<sequence>MGSSTTSFDGAVVVDSGGLYHIVNCHTREAARLNKMALSGDLRLLAPMVVFSDCSAMRMCWDAECIKEEEGATAFNTLRDFHARRGVEVIQPSTEFALAAGELYERCIARHVLGSEVLSCCHAALLAEREGLPLVSVNEARYCYVPISSADSMQVHFV</sequence>
<reference evidence="1 2" key="1">
    <citation type="submission" date="2020-08" db="EMBL/GenBank/DDBJ databases">
        <title>Genomic Encyclopedia of Type Strains, Phase IV (KMG-IV): sequencing the most valuable type-strain genomes for metagenomic binning, comparative biology and taxonomic classification.</title>
        <authorList>
            <person name="Goeker M."/>
        </authorList>
    </citation>
    <scope>NUCLEOTIDE SEQUENCE [LARGE SCALE GENOMIC DNA]</scope>
    <source>
        <strain evidence="1 2">DSM 40141</strain>
    </source>
</reference>
<gene>
    <name evidence="1" type="ORF">HNQ79_005980</name>
</gene>
<evidence type="ECO:0000313" key="2">
    <source>
        <dbReference type="Proteomes" id="UP000540423"/>
    </source>
</evidence>
<dbReference type="InterPro" id="IPR029060">
    <property type="entry name" value="PIN-like_dom_sf"/>
</dbReference>
<proteinExistence type="predicted"/>
<dbReference type="Proteomes" id="UP000540423">
    <property type="component" value="Unassembled WGS sequence"/>
</dbReference>
<evidence type="ECO:0000313" key="1">
    <source>
        <dbReference type="EMBL" id="MBB6439468.1"/>
    </source>
</evidence>
<keyword evidence="2" id="KW-1185">Reference proteome</keyword>
<dbReference type="RefSeq" id="WP_185036015.1">
    <property type="nucleotide sequence ID" value="NZ_BNBN01000021.1"/>
</dbReference>
<dbReference type="EMBL" id="JACHEM010000022">
    <property type="protein sequence ID" value="MBB6439468.1"/>
    <property type="molecule type" value="Genomic_DNA"/>
</dbReference>
<dbReference type="AlphaFoldDB" id="A0A7X0LS95"/>